<evidence type="ECO:0000313" key="2">
    <source>
        <dbReference type="Proteomes" id="UP000182658"/>
    </source>
</evidence>
<dbReference type="Proteomes" id="UP000182658">
    <property type="component" value="Unassembled WGS sequence"/>
</dbReference>
<name>A0A1J7J2K4_9PEZI</name>
<protein>
    <submittedName>
        <fullName evidence="1">Uncharacterized protein</fullName>
    </submittedName>
</protein>
<gene>
    <name evidence="1" type="ORF">CONLIGDRAFT_437446</name>
</gene>
<keyword evidence="2" id="KW-1185">Reference proteome</keyword>
<organism evidence="1 2">
    <name type="scientific">Coniochaeta ligniaria NRRL 30616</name>
    <dbReference type="NCBI Taxonomy" id="1408157"/>
    <lineage>
        <taxon>Eukaryota</taxon>
        <taxon>Fungi</taxon>
        <taxon>Dikarya</taxon>
        <taxon>Ascomycota</taxon>
        <taxon>Pezizomycotina</taxon>
        <taxon>Sordariomycetes</taxon>
        <taxon>Sordariomycetidae</taxon>
        <taxon>Coniochaetales</taxon>
        <taxon>Coniochaetaceae</taxon>
        <taxon>Coniochaeta</taxon>
    </lineage>
</organism>
<sequence>MASMQNCKSRNAELQQKFLEPQHAGTFCDSTRFPHRLRGEWGPARPFQRPETRRTSPLSTDFLRKRILRFSTKGADDLHGNHDASTCTMLRWLLRCPMPPLPALTASRGKVSGLSVLESSCIDHQSCMLRSLASCSYQAHWQSLELLVVVSLGTAVPPARGSIHTVDLHTTPQISTERMSYPTQKWIYHGASKCAIACIACRRQSIGSVAMSSDRSSITTQLPEARDHRPRRFAR</sequence>
<proteinExistence type="predicted"/>
<dbReference type="AlphaFoldDB" id="A0A1J7J2K4"/>
<accession>A0A1J7J2K4</accession>
<dbReference type="EMBL" id="KV875099">
    <property type="protein sequence ID" value="OIW27545.1"/>
    <property type="molecule type" value="Genomic_DNA"/>
</dbReference>
<dbReference type="InParanoid" id="A0A1J7J2K4"/>
<reference evidence="1 2" key="1">
    <citation type="submission" date="2016-10" db="EMBL/GenBank/DDBJ databases">
        <title>Draft genome sequence of Coniochaeta ligniaria NRRL30616, a lignocellulolytic fungus for bioabatement of inhibitors in plant biomass hydrolysates.</title>
        <authorList>
            <consortium name="DOE Joint Genome Institute"/>
            <person name="Jimenez D.J."/>
            <person name="Hector R.E."/>
            <person name="Riley R."/>
            <person name="Sun H."/>
            <person name="Grigoriev I.V."/>
            <person name="Van Elsas J.D."/>
            <person name="Nichols N.N."/>
        </authorList>
    </citation>
    <scope>NUCLEOTIDE SEQUENCE [LARGE SCALE GENOMIC DNA]</scope>
    <source>
        <strain evidence="1 2">NRRL 30616</strain>
    </source>
</reference>
<evidence type="ECO:0000313" key="1">
    <source>
        <dbReference type="EMBL" id="OIW27545.1"/>
    </source>
</evidence>